<dbReference type="EC" id="1.7.3.3" evidence="5 8"/>
<gene>
    <name evidence="9" type="primary">uox</name>
    <name evidence="9" type="ORF">Pla22_09670</name>
</gene>
<feature type="binding site" evidence="7">
    <location>
        <position position="57"/>
    </location>
    <ligand>
        <name>O2</name>
        <dbReference type="ChEBI" id="CHEBI:15379"/>
    </ligand>
</feature>
<evidence type="ECO:0000256" key="5">
    <source>
        <dbReference type="PIRNR" id="PIRNR000241"/>
    </source>
</evidence>
<dbReference type="PIRSF" id="PIRSF000241">
    <property type="entry name" value="Urate_oxidase"/>
    <property type="match status" value="1"/>
</dbReference>
<feature type="binding site" evidence="7">
    <location>
        <position position="158"/>
    </location>
    <ligand>
        <name>urate</name>
        <dbReference type="ChEBI" id="CHEBI:17775"/>
    </ligand>
</feature>
<evidence type="ECO:0000256" key="6">
    <source>
        <dbReference type="PIRSR" id="PIRSR000241-1"/>
    </source>
</evidence>
<feature type="binding site" evidence="7">
    <location>
        <position position="57"/>
    </location>
    <ligand>
        <name>5-hydroxyisourate</name>
        <dbReference type="ChEBI" id="CHEBI:18072"/>
    </ligand>
</feature>
<feature type="binding site" evidence="7">
    <location>
        <position position="158"/>
    </location>
    <ligand>
        <name>5-hydroxyisourate</name>
        <dbReference type="ChEBI" id="CHEBI:18072"/>
    </ligand>
</feature>
<proteinExistence type="inferred from homology"/>
<feature type="active site" description="Charge relay system" evidence="6">
    <location>
        <position position="12"/>
    </location>
</feature>
<evidence type="ECO:0000256" key="4">
    <source>
        <dbReference type="ARBA" id="ARBA00023002"/>
    </source>
</evidence>
<feature type="binding site" evidence="7">
    <location>
        <position position="217"/>
    </location>
    <ligand>
        <name>5-hydroxyisourate</name>
        <dbReference type="ChEBI" id="CHEBI:18072"/>
    </ligand>
</feature>
<dbReference type="Proteomes" id="UP000316598">
    <property type="component" value="Unassembled WGS sequence"/>
</dbReference>
<evidence type="ECO:0000256" key="8">
    <source>
        <dbReference type="RuleBase" id="RU004455"/>
    </source>
</evidence>
<comment type="pathway">
    <text evidence="1 5">Purine metabolism; urate degradation; (S)-allantoin from urate: step 1/3.</text>
</comment>
<evidence type="ECO:0000256" key="1">
    <source>
        <dbReference type="ARBA" id="ARBA00004831"/>
    </source>
</evidence>
<dbReference type="Gene3D" id="3.10.270.10">
    <property type="entry name" value="Urate Oxidase"/>
    <property type="match status" value="1"/>
</dbReference>
<protein>
    <recommendedName>
        <fullName evidence="5 8">Uricase</fullName>
        <ecNumber evidence="5 8">1.7.3.3</ecNumber>
    </recommendedName>
    <alternativeName>
        <fullName evidence="5">Urate oxidase</fullName>
    </alternativeName>
</protein>
<name>A0A5C5WS32_9BACT</name>
<keyword evidence="4 5" id="KW-0560">Oxidoreductase</keyword>
<dbReference type="PRINTS" id="PR00093">
    <property type="entry name" value="URICASE"/>
</dbReference>
<feature type="binding site" evidence="7">
    <location>
        <position position="218"/>
    </location>
    <ligand>
        <name>urate</name>
        <dbReference type="ChEBI" id="CHEBI:17775"/>
    </ligand>
</feature>
<comment type="function">
    <text evidence="5 8">Catalyzes the oxidation of uric acid to 5-hydroxyisourate, which is further processed to form (S)-allantoin.</text>
</comment>
<dbReference type="PANTHER" id="PTHR42874">
    <property type="entry name" value="URICASE"/>
    <property type="match status" value="1"/>
</dbReference>
<dbReference type="AlphaFoldDB" id="A0A5C5WS32"/>
<dbReference type="InterPro" id="IPR019842">
    <property type="entry name" value="Uricase_CS"/>
</dbReference>
<feature type="binding site" evidence="7">
    <location>
        <position position="175"/>
    </location>
    <ligand>
        <name>5-hydroxyisourate</name>
        <dbReference type="ChEBI" id="CHEBI:18072"/>
    </ligand>
</feature>
<feature type="binding site" evidence="7">
    <location>
        <position position="244"/>
    </location>
    <ligand>
        <name>O2</name>
        <dbReference type="ChEBI" id="CHEBI:15379"/>
    </ligand>
</feature>
<organism evidence="9 10">
    <name type="scientific">Rubripirellula amarantea</name>
    <dbReference type="NCBI Taxonomy" id="2527999"/>
    <lineage>
        <taxon>Bacteria</taxon>
        <taxon>Pseudomonadati</taxon>
        <taxon>Planctomycetota</taxon>
        <taxon>Planctomycetia</taxon>
        <taxon>Pirellulales</taxon>
        <taxon>Pirellulaceae</taxon>
        <taxon>Rubripirellula</taxon>
    </lineage>
</organism>
<dbReference type="GO" id="GO:0006145">
    <property type="term" value="P:purine nucleobase catabolic process"/>
    <property type="evidence" value="ECO:0007669"/>
    <property type="project" value="TreeGrafter"/>
</dbReference>
<dbReference type="GO" id="GO:0019628">
    <property type="term" value="P:urate catabolic process"/>
    <property type="evidence" value="ECO:0007669"/>
    <property type="project" value="UniProtKB-UniPathway"/>
</dbReference>
<feature type="active site" description="Charge relay system" evidence="6">
    <location>
        <position position="57"/>
    </location>
</feature>
<feature type="binding site" evidence="7">
    <location>
        <position position="217"/>
    </location>
    <ligand>
        <name>urate</name>
        <dbReference type="ChEBI" id="CHEBI:17775"/>
    </ligand>
</feature>
<evidence type="ECO:0000313" key="9">
    <source>
        <dbReference type="EMBL" id="TWT53338.1"/>
    </source>
</evidence>
<feature type="binding site" evidence="7">
    <location>
        <position position="58"/>
    </location>
    <ligand>
        <name>urate</name>
        <dbReference type="ChEBI" id="CHEBI:17775"/>
    </ligand>
</feature>
<reference evidence="9 10" key="1">
    <citation type="submission" date="2019-02" db="EMBL/GenBank/DDBJ databases">
        <title>Deep-cultivation of Planctomycetes and their phenomic and genomic characterization uncovers novel biology.</title>
        <authorList>
            <person name="Wiegand S."/>
            <person name="Jogler M."/>
            <person name="Boedeker C."/>
            <person name="Pinto D."/>
            <person name="Vollmers J."/>
            <person name="Rivas-Marin E."/>
            <person name="Kohn T."/>
            <person name="Peeters S.H."/>
            <person name="Heuer A."/>
            <person name="Rast P."/>
            <person name="Oberbeckmann S."/>
            <person name="Bunk B."/>
            <person name="Jeske O."/>
            <person name="Meyerdierks A."/>
            <person name="Storesund J.E."/>
            <person name="Kallscheuer N."/>
            <person name="Luecker S."/>
            <person name="Lage O.M."/>
            <person name="Pohl T."/>
            <person name="Merkel B.J."/>
            <person name="Hornburger P."/>
            <person name="Mueller R.-W."/>
            <person name="Bruemmer F."/>
            <person name="Labrenz M."/>
            <person name="Spormann A.M."/>
            <person name="Op Den Camp H."/>
            <person name="Overmann J."/>
            <person name="Amann R."/>
            <person name="Jetten M.S.M."/>
            <person name="Mascher T."/>
            <person name="Medema M.H."/>
            <person name="Devos D.P."/>
            <person name="Kaster A.-K."/>
            <person name="Ovreas L."/>
            <person name="Rohde M."/>
            <person name="Galperin M.Y."/>
            <person name="Jogler C."/>
        </authorList>
    </citation>
    <scope>NUCLEOTIDE SEQUENCE [LARGE SCALE GENOMIC DNA]</scope>
    <source>
        <strain evidence="9 10">Pla22</strain>
    </source>
</reference>
<dbReference type="NCBIfam" id="TIGR03383">
    <property type="entry name" value="urate_oxi"/>
    <property type="match status" value="1"/>
</dbReference>
<dbReference type="SUPFAM" id="SSF55620">
    <property type="entry name" value="Tetrahydrobiopterin biosynthesis enzymes-like"/>
    <property type="match status" value="2"/>
</dbReference>
<feature type="binding site" evidence="7">
    <location>
        <position position="244"/>
    </location>
    <ligand>
        <name>urate</name>
        <dbReference type="ChEBI" id="CHEBI:17775"/>
    </ligand>
</feature>
<dbReference type="EMBL" id="SJPI01000001">
    <property type="protein sequence ID" value="TWT53338.1"/>
    <property type="molecule type" value="Genomic_DNA"/>
</dbReference>
<dbReference type="InterPro" id="IPR002042">
    <property type="entry name" value="Uricase"/>
</dbReference>
<evidence type="ECO:0000256" key="3">
    <source>
        <dbReference type="ARBA" id="ARBA00022631"/>
    </source>
</evidence>
<dbReference type="UniPathway" id="UPA00394">
    <property type="reaction ID" value="UER00650"/>
</dbReference>
<sequence>MSVILTNQSYGKSQVCLSYVTRRDGIHDFIQITVDVALEGDFHAAYLEGDNSNVVPTDTVKNTVYAIARIHGVESIESFAQHLAKHFCKTYPQVDSTTVSISQTLWTRVCRDGASHDHAFVGGSNERNTCRVVATNDSLLMHSGLLGLQVLKTTESGFVGFSKDQYTTLAETTDRIFATTITADWPCGDPTLDWTQIRDTVRGCLLDIFSNRYSPSVQKTLHEMAEAVLEECPQIDEIALKMPNQHHIPADIAKLGLENNNDIFVPSPEPFGVISATIRRVA</sequence>
<feature type="binding site" evidence="7">
    <location>
        <position position="175"/>
    </location>
    <ligand>
        <name>urate</name>
        <dbReference type="ChEBI" id="CHEBI:17775"/>
    </ligand>
</feature>
<evidence type="ECO:0000256" key="7">
    <source>
        <dbReference type="PIRSR" id="PIRSR000241-2"/>
    </source>
</evidence>
<feature type="active site" description="Charge relay system" evidence="6">
    <location>
        <position position="246"/>
    </location>
</feature>
<dbReference type="PANTHER" id="PTHR42874:SF1">
    <property type="entry name" value="URICASE"/>
    <property type="match status" value="1"/>
</dbReference>
<dbReference type="RefSeq" id="WP_165440514.1">
    <property type="nucleotide sequence ID" value="NZ_SJPI01000001.1"/>
</dbReference>
<keyword evidence="10" id="KW-1185">Reference proteome</keyword>
<dbReference type="PROSITE" id="PS00366">
    <property type="entry name" value="URICASE"/>
    <property type="match status" value="1"/>
</dbReference>
<accession>A0A5C5WS32</accession>
<comment type="catalytic activity">
    <reaction evidence="5 8">
        <text>urate + O2 + H2O = 5-hydroxyisourate + H2O2</text>
        <dbReference type="Rhea" id="RHEA:21368"/>
        <dbReference type="ChEBI" id="CHEBI:15377"/>
        <dbReference type="ChEBI" id="CHEBI:15379"/>
        <dbReference type="ChEBI" id="CHEBI:16240"/>
        <dbReference type="ChEBI" id="CHEBI:17775"/>
        <dbReference type="ChEBI" id="CHEBI:18072"/>
        <dbReference type="EC" id="1.7.3.3"/>
    </reaction>
</comment>
<evidence type="ECO:0000313" key="10">
    <source>
        <dbReference type="Proteomes" id="UP000316598"/>
    </source>
</evidence>
<dbReference type="Pfam" id="PF01014">
    <property type="entry name" value="Uricase"/>
    <property type="match status" value="2"/>
</dbReference>
<feature type="binding site" evidence="7">
    <location>
        <position position="218"/>
    </location>
    <ligand>
        <name>5-hydroxyisourate</name>
        <dbReference type="ChEBI" id="CHEBI:18072"/>
    </ligand>
</feature>
<feature type="binding site" evidence="7">
    <location>
        <position position="244"/>
    </location>
    <ligand>
        <name>5-hydroxyisourate</name>
        <dbReference type="ChEBI" id="CHEBI:18072"/>
    </ligand>
</feature>
<feature type="binding site" evidence="7">
    <location>
        <position position="57"/>
    </location>
    <ligand>
        <name>urate</name>
        <dbReference type="ChEBI" id="CHEBI:17775"/>
    </ligand>
</feature>
<comment type="caution">
    <text evidence="9">The sequence shown here is derived from an EMBL/GenBank/DDBJ whole genome shotgun (WGS) entry which is preliminary data.</text>
</comment>
<comment type="similarity">
    <text evidence="2 5 8">Belongs to the uricase family.</text>
</comment>
<keyword evidence="3 5" id="KW-0659">Purine metabolism</keyword>
<dbReference type="GO" id="GO:0004846">
    <property type="term" value="F:urate oxidase activity"/>
    <property type="evidence" value="ECO:0007669"/>
    <property type="project" value="UniProtKB-EC"/>
</dbReference>
<evidence type="ECO:0000256" key="2">
    <source>
        <dbReference type="ARBA" id="ARBA00009760"/>
    </source>
</evidence>